<dbReference type="Gene3D" id="3.30.1330.120">
    <property type="entry name" value="2-methylcitrate dehydratase PrpD"/>
    <property type="match status" value="1"/>
</dbReference>
<dbReference type="Pfam" id="PF03972">
    <property type="entry name" value="MmgE_PrpD_N"/>
    <property type="match status" value="1"/>
</dbReference>
<dbReference type="Proteomes" id="UP000019146">
    <property type="component" value="Chromosome 2"/>
</dbReference>
<dbReference type="InterPro" id="IPR045336">
    <property type="entry name" value="MmgE_PrpD_N"/>
</dbReference>
<accession>A0A0P0RIJ3</accession>
<dbReference type="InterPro" id="IPR042188">
    <property type="entry name" value="MmgE/PrpD_sf_2"/>
</dbReference>
<dbReference type="InterPro" id="IPR042183">
    <property type="entry name" value="MmgE/PrpD_sf_1"/>
</dbReference>
<gene>
    <name evidence="4" type="ORF">K788_0000481</name>
</gene>
<name>A0A0P0RIJ3_9BURK</name>
<keyword evidence="4" id="KW-0456">Lyase</keyword>
<dbReference type="PANTHER" id="PTHR16943">
    <property type="entry name" value="2-METHYLCITRATE DEHYDRATASE-RELATED"/>
    <property type="match status" value="1"/>
</dbReference>
<dbReference type="InterPro" id="IPR045337">
    <property type="entry name" value="MmgE_PrpD_C"/>
</dbReference>
<dbReference type="Pfam" id="PF19305">
    <property type="entry name" value="MmgE_PrpD_C"/>
    <property type="match status" value="1"/>
</dbReference>
<dbReference type="KEGG" id="bcai:K788_0000481"/>
<evidence type="ECO:0000259" key="3">
    <source>
        <dbReference type="Pfam" id="PF19305"/>
    </source>
</evidence>
<dbReference type="RefSeq" id="WP_057176734.1">
    <property type="nucleotide sequence ID" value="NZ_CP012747.1"/>
</dbReference>
<dbReference type="InterPro" id="IPR036148">
    <property type="entry name" value="MmgE/PrpD_sf"/>
</dbReference>
<feature type="domain" description="MmgE/PrpD N-terminal" evidence="2">
    <location>
        <begin position="15"/>
        <end position="253"/>
    </location>
</feature>
<proteinExistence type="inferred from homology"/>
<organism evidence="4 5">
    <name type="scientific">Paraburkholderia caribensis MBA4</name>
    <dbReference type="NCBI Taxonomy" id="1323664"/>
    <lineage>
        <taxon>Bacteria</taxon>
        <taxon>Pseudomonadati</taxon>
        <taxon>Pseudomonadota</taxon>
        <taxon>Betaproteobacteria</taxon>
        <taxon>Burkholderiales</taxon>
        <taxon>Burkholderiaceae</taxon>
        <taxon>Paraburkholderia</taxon>
    </lineage>
</organism>
<dbReference type="SUPFAM" id="SSF103378">
    <property type="entry name" value="2-methylcitrate dehydratase PrpD"/>
    <property type="match status" value="1"/>
</dbReference>
<feature type="domain" description="MmgE/PrpD C-terminal" evidence="3">
    <location>
        <begin position="282"/>
        <end position="451"/>
    </location>
</feature>
<dbReference type="AlphaFoldDB" id="A0A0P0RIJ3"/>
<sequence>MSGNTMKEDLLLTAFAKFATGVSGELDAESTQAAKAALIDALAVSLGALPHPPAQRARKYAAMFDVPQGVTVWGSGQRTNVEAATLVNGVPLRGYDYNDFYFGKAAGHPSDIIPGLLALAEARGYTGKQVLTALAVGYDVCISLFDTFDIDSNGWDYPMLVSIAAVCAFSRLVGLSQTATREAIAIAVVSNYVSDESESHELNARGDLTMWKRFNGSDAIRHAVYSVLLAEVGVEGVVRPFEGRSGLLAKIKTPDEVIQRLFDRLDPSKPLKRVTEVRYKRWPVGSRGQSAIQSAISLAGKVEDMANAQSVTIYTDEMVYDHLVRRRSDPWHPFSRETADHSLPYIVTAALLEGQIKLESFEVDRVVSPERQKFLNEKVKVEIDPALCLGAAGGFITRVEVTDAAGKVHKGDAKPHPGHPLQPLTREDMEAKFFENVDPIFGHVHSQNVLRAIWSFDSHPNVKDLVGLLVHPNPETLKTAEVE</sequence>
<dbReference type="GO" id="GO:0047547">
    <property type="term" value="F:2-methylcitrate dehydratase activity"/>
    <property type="evidence" value="ECO:0007669"/>
    <property type="project" value="UniProtKB-EC"/>
</dbReference>
<dbReference type="InterPro" id="IPR005656">
    <property type="entry name" value="MmgE_PrpD"/>
</dbReference>
<evidence type="ECO:0000259" key="2">
    <source>
        <dbReference type="Pfam" id="PF03972"/>
    </source>
</evidence>
<dbReference type="PANTHER" id="PTHR16943:SF8">
    <property type="entry name" value="2-METHYLCITRATE DEHYDRATASE"/>
    <property type="match status" value="1"/>
</dbReference>
<evidence type="ECO:0000313" key="4">
    <source>
        <dbReference type="EMBL" id="ALL68474.1"/>
    </source>
</evidence>
<reference evidence="4 5" key="1">
    <citation type="journal article" date="2014" name="Genome Announc.">
        <title>Draft Genome Sequence of the Haloacid-Degrading Burkholderia caribensis Strain MBA4.</title>
        <authorList>
            <person name="Pan Y."/>
            <person name="Kong K.F."/>
            <person name="Tsang J.S."/>
        </authorList>
    </citation>
    <scope>NUCLEOTIDE SEQUENCE [LARGE SCALE GENOMIC DNA]</scope>
    <source>
        <strain evidence="4 5">MBA4</strain>
    </source>
</reference>
<protein>
    <submittedName>
        <fullName evidence="4">Uncharacterized protein involved in propionate catabolism</fullName>
        <ecNumber evidence="4">4.2.1.79</ecNumber>
    </submittedName>
</protein>
<dbReference type="Gene3D" id="1.10.4100.10">
    <property type="entry name" value="2-methylcitrate dehydratase PrpD"/>
    <property type="match status" value="1"/>
</dbReference>
<dbReference type="EMBL" id="CP012747">
    <property type="protein sequence ID" value="ALL68474.1"/>
    <property type="molecule type" value="Genomic_DNA"/>
</dbReference>
<comment type="similarity">
    <text evidence="1">Belongs to the PrpD family.</text>
</comment>
<dbReference type="EC" id="4.2.1.79" evidence="4"/>
<evidence type="ECO:0000313" key="5">
    <source>
        <dbReference type="Proteomes" id="UP000019146"/>
    </source>
</evidence>
<dbReference type="GeneID" id="69972185"/>
<evidence type="ECO:0000256" key="1">
    <source>
        <dbReference type="ARBA" id="ARBA00006174"/>
    </source>
</evidence>